<dbReference type="PANTHER" id="PTHR43562:SF3">
    <property type="entry name" value="SODIUM ION_PROTON EXCHANGER (EUROFUNG)"/>
    <property type="match status" value="1"/>
</dbReference>
<keyword evidence="2" id="KW-0813">Transport</keyword>
<evidence type="ECO:0000256" key="4">
    <source>
        <dbReference type="ARBA" id="ARBA00022692"/>
    </source>
</evidence>
<dbReference type="EMBL" id="AP025591">
    <property type="protein sequence ID" value="BDG06296.1"/>
    <property type="molecule type" value="Genomic_DNA"/>
</dbReference>
<evidence type="ECO:0000313" key="13">
    <source>
        <dbReference type="EMBL" id="BDG06296.1"/>
    </source>
</evidence>
<feature type="domain" description="Cation/H+ exchanger transmembrane" evidence="12">
    <location>
        <begin position="48"/>
        <end position="430"/>
    </location>
</feature>
<keyword evidence="7" id="KW-0406">Ion transport</keyword>
<feature type="transmembrane region" description="Helical" evidence="10">
    <location>
        <begin position="219"/>
        <end position="241"/>
    </location>
</feature>
<reference evidence="14" key="1">
    <citation type="journal article" date="2022" name="Int. J. Syst. Evol. Microbiol.">
        <title>Anaeromyxobacter oryzae sp. nov., Anaeromyxobacter diazotrophicus sp. nov. and Anaeromyxobacter paludicola sp. nov., isolated from paddy soils.</title>
        <authorList>
            <person name="Itoh H."/>
            <person name="Xu Z."/>
            <person name="Mise K."/>
            <person name="Masuda Y."/>
            <person name="Ushijima N."/>
            <person name="Hayakawa C."/>
            <person name="Shiratori Y."/>
            <person name="Senoo K."/>
        </authorList>
    </citation>
    <scope>NUCLEOTIDE SEQUENCE [LARGE SCALE GENOMIC DNA]</scope>
    <source>
        <strain evidence="14">Red232</strain>
    </source>
</reference>
<dbReference type="Proteomes" id="UP001162891">
    <property type="component" value="Chromosome"/>
</dbReference>
<evidence type="ECO:0000256" key="5">
    <source>
        <dbReference type="ARBA" id="ARBA00022989"/>
    </source>
</evidence>
<comment type="subcellular location">
    <subcellularLocation>
        <location evidence="1">Membrane</location>
        <topology evidence="1">Multi-pass membrane protein</topology>
    </subcellularLocation>
</comment>
<evidence type="ECO:0000313" key="14">
    <source>
        <dbReference type="Proteomes" id="UP001162891"/>
    </source>
</evidence>
<keyword evidence="11" id="KW-0732">Signal</keyword>
<evidence type="ECO:0000259" key="12">
    <source>
        <dbReference type="Pfam" id="PF00999"/>
    </source>
</evidence>
<evidence type="ECO:0000256" key="8">
    <source>
        <dbReference type="ARBA" id="ARBA00023136"/>
    </source>
</evidence>
<keyword evidence="8 10" id="KW-0472">Membrane</keyword>
<keyword evidence="5 10" id="KW-1133">Transmembrane helix</keyword>
<evidence type="ECO:0000256" key="7">
    <source>
        <dbReference type="ARBA" id="ARBA00023065"/>
    </source>
</evidence>
<keyword evidence="3" id="KW-0050">Antiport</keyword>
<sequence>MGGMLRLRPAAAIVTVLLAAPALAAEAGGHEDPIGRIVLELAVVLVAAKLGGELATRARQPPVLGELLAGVVLGNLDLAGIGALEGIQADPAVDVLAKLGVLLLLFEVGLESTVRDMLRVGLSSLLVAVIGVLVPFGLGWGAGAVLIPGAGPYVHAFLGATLSATSVGITARVLQDLGRSRGPEARVILGAAVIDDVLGLVILAVVSGAVVAADAGRSVSTGAVIAIVAKASLFLVGALVLGVKLSPRMFRVASRLQTRGVLLAVGLAFCFTLSWLSGAIGLAPIVGAFAAGLVLEDVHYKDFVDRGEHGLEDLIRPIGSFLVPIFFVLMGMKTDLRAFGDPRVLGLAGALTVAAIVGKQACGAGVVGRGIDRLTVGLGMIPRGEVGLIFANMGLSLKLGGRPLLGADAYSAIVIVVVVTTLVTPPALRFSLARLDRRTPERLQGRPGACD</sequence>
<evidence type="ECO:0000256" key="6">
    <source>
        <dbReference type="ARBA" id="ARBA00023053"/>
    </source>
</evidence>
<evidence type="ECO:0000256" key="9">
    <source>
        <dbReference type="ARBA" id="ARBA00023201"/>
    </source>
</evidence>
<feature type="transmembrane region" description="Helical" evidence="10">
    <location>
        <begin position="344"/>
        <end position="367"/>
    </location>
</feature>
<dbReference type="Pfam" id="PF00999">
    <property type="entry name" value="Na_H_Exchanger"/>
    <property type="match status" value="1"/>
</dbReference>
<keyword evidence="6" id="KW-0915">Sodium</keyword>
<feature type="chain" id="PRO_5047085313" evidence="11">
    <location>
        <begin position="25"/>
        <end position="451"/>
    </location>
</feature>
<dbReference type="Gene3D" id="1.20.1530.20">
    <property type="match status" value="1"/>
</dbReference>
<name>A0ABN6MZC5_9BACT</name>
<feature type="transmembrane region" description="Helical" evidence="10">
    <location>
        <begin position="409"/>
        <end position="428"/>
    </location>
</feature>
<feature type="transmembrane region" description="Helical" evidence="10">
    <location>
        <begin position="125"/>
        <end position="147"/>
    </location>
</feature>
<evidence type="ECO:0000256" key="2">
    <source>
        <dbReference type="ARBA" id="ARBA00022448"/>
    </source>
</evidence>
<proteinExistence type="predicted"/>
<evidence type="ECO:0000256" key="11">
    <source>
        <dbReference type="SAM" id="SignalP"/>
    </source>
</evidence>
<evidence type="ECO:0000256" key="1">
    <source>
        <dbReference type="ARBA" id="ARBA00004141"/>
    </source>
</evidence>
<organism evidence="13 14">
    <name type="scientific">Anaeromyxobacter oryzae</name>
    <dbReference type="NCBI Taxonomy" id="2918170"/>
    <lineage>
        <taxon>Bacteria</taxon>
        <taxon>Pseudomonadati</taxon>
        <taxon>Myxococcota</taxon>
        <taxon>Myxococcia</taxon>
        <taxon>Myxococcales</taxon>
        <taxon>Cystobacterineae</taxon>
        <taxon>Anaeromyxobacteraceae</taxon>
        <taxon>Anaeromyxobacter</taxon>
    </lineage>
</organism>
<protein>
    <submittedName>
        <fullName evidence="13">Na+/H+-exchanging protein</fullName>
    </submittedName>
</protein>
<dbReference type="PANTHER" id="PTHR43562">
    <property type="entry name" value="NAPA-TYPE SODIUM/HYDROGEN ANTIPORTER"/>
    <property type="match status" value="1"/>
</dbReference>
<feature type="transmembrane region" description="Helical" evidence="10">
    <location>
        <begin position="153"/>
        <end position="175"/>
    </location>
</feature>
<feature type="signal peptide" evidence="11">
    <location>
        <begin position="1"/>
        <end position="24"/>
    </location>
</feature>
<keyword evidence="4 10" id="KW-0812">Transmembrane</keyword>
<feature type="transmembrane region" description="Helical" evidence="10">
    <location>
        <begin position="187"/>
        <end position="213"/>
    </location>
</feature>
<feature type="transmembrane region" description="Helical" evidence="10">
    <location>
        <begin position="261"/>
        <end position="294"/>
    </location>
</feature>
<gene>
    <name evidence="13" type="ORF">AMOR_52920</name>
</gene>
<dbReference type="InterPro" id="IPR038770">
    <property type="entry name" value="Na+/solute_symporter_sf"/>
</dbReference>
<keyword evidence="9" id="KW-0739">Sodium transport</keyword>
<dbReference type="InterPro" id="IPR006153">
    <property type="entry name" value="Cation/H_exchanger_TM"/>
</dbReference>
<accession>A0ABN6MZC5</accession>
<keyword evidence="14" id="KW-1185">Reference proteome</keyword>
<evidence type="ECO:0000256" key="3">
    <source>
        <dbReference type="ARBA" id="ARBA00022449"/>
    </source>
</evidence>
<evidence type="ECO:0000256" key="10">
    <source>
        <dbReference type="SAM" id="Phobius"/>
    </source>
</evidence>
<feature type="transmembrane region" description="Helical" evidence="10">
    <location>
        <begin position="314"/>
        <end position="332"/>
    </location>
</feature>